<evidence type="ECO:0000256" key="4">
    <source>
        <dbReference type="ARBA" id="ARBA00022723"/>
    </source>
</evidence>
<comment type="cofactor">
    <cofactor evidence="1">
        <name>Mg(2+)</name>
        <dbReference type="ChEBI" id="CHEBI:18420"/>
    </cofactor>
</comment>
<dbReference type="InterPro" id="IPR033749">
    <property type="entry name" value="Polyprenyl_synt_CS"/>
</dbReference>
<dbReference type="OrthoDB" id="9805316at2"/>
<evidence type="ECO:0000313" key="8">
    <source>
        <dbReference type="Proteomes" id="UP000051008"/>
    </source>
</evidence>
<dbReference type="CDD" id="cd00685">
    <property type="entry name" value="Trans_IPPS_HT"/>
    <property type="match status" value="1"/>
</dbReference>
<dbReference type="GO" id="GO:0004659">
    <property type="term" value="F:prenyltransferase activity"/>
    <property type="evidence" value="ECO:0007669"/>
    <property type="project" value="InterPro"/>
</dbReference>
<evidence type="ECO:0000313" key="7">
    <source>
        <dbReference type="EMBL" id="KRM65636.1"/>
    </source>
</evidence>
<dbReference type="Proteomes" id="UP000051008">
    <property type="component" value="Unassembled WGS sequence"/>
</dbReference>
<evidence type="ECO:0000256" key="5">
    <source>
        <dbReference type="ARBA" id="ARBA00022842"/>
    </source>
</evidence>
<sequence>MSSYWKTYPVLEKQVALVKNLIEQRVQVRNPEISQAVAQLAQAGGKYLRPAFFFLFTNFGPNQDEDRLTKIAASLEILHMATLIHDDIIDDSPLRRGTVSIQAKFGKNIAVYTGDLLFTIFFDLTLETMNGSHYMQINAAAMKKILLGELDQMQLRYNQTQSIRDYLRSISGKTAELFRLASLEGAYFSGASPEVVRRAGRIGLNIGLAFQMLDDILDYSANQADFNKPVIEDLNTGVYTLPLLLALKKEPAAFKPYLDKQNQMELADMQAVANLVRTLGGVDAAREVARKFTHKALVDIEGLPKSQTKKQLTKLTNHLLKRKI</sequence>
<keyword evidence="5" id="KW-0460">Magnesium</keyword>
<dbReference type="InterPro" id="IPR000092">
    <property type="entry name" value="Polyprenyl_synt"/>
</dbReference>
<evidence type="ECO:0000256" key="6">
    <source>
        <dbReference type="RuleBase" id="RU004466"/>
    </source>
</evidence>
<comment type="similarity">
    <text evidence="2 6">Belongs to the FPP/GGPP synthase family.</text>
</comment>
<keyword evidence="3 6" id="KW-0808">Transferase</keyword>
<dbReference type="SFLD" id="SFLDS00005">
    <property type="entry name" value="Isoprenoid_Synthase_Type_I"/>
    <property type="match status" value="1"/>
</dbReference>
<keyword evidence="8" id="KW-1185">Reference proteome</keyword>
<dbReference type="Pfam" id="PF00348">
    <property type="entry name" value="polyprenyl_synt"/>
    <property type="match status" value="1"/>
</dbReference>
<name>A0A0R2AIW1_9LACO</name>
<dbReference type="SUPFAM" id="SSF48576">
    <property type="entry name" value="Terpenoid synthases"/>
    <property type="match status" value="1"/>
</dbReference>
<dbReference type="PROSITE" id="PS00723">
    <property type="entry name" value="POLYPRENYL_SYNTHASE_1"/>
    <property type="match status" value="1"/>
</dbReference>
<accession>A0A0R2AIW1</accession>
<dbReference type="GO" id="GO:0046872">
    <property type="term" value="F:metal ion binding"/>
    <property type="evidence" value="ECO:0007669"/>
    <property type="project" value="UniProtKB-KW"/>
</dbReference>
<evidence type="ECO:0000256" key="3">
    <source>
        <dbReference type="ARBA" id="ARBA00022679"/>
    </source>
</evidence>
<dbReference type="Gene3D" id="1.10.600.10">
    <property type="entry name" value="Farnesyl Diphosphate Synthase"/>
    <property type="match status" value="1"/>
</dbReference>
<comment type="caution">
    <text evidence="7">The sequence shown here is derived from an EMBL/GenBank/DDBJ whole genome shotgun (WGS) entry which is preliminary data.</text>
</comment>
<proteinExistence type="inferred from homology"/>
<dbReference type="AlphaFoldDB" id="A0A0R2AIW1"/>
<dbReference type="PATRIC" id="fig|1423718.3.peg.1382"/>
<dbReference type="EMBL" id="AYYP01000012">
    <property type="protein sequence ID" value="KRM65636.1"/>
    <property type="molecule type" value="Genomic_DNA"/>
</dbReference>
<reference evidence="7 8" key="1">
    <citation type="journal article" date="2015" name="Genome Announc.">
        <title>Expanding the biotechnology potential of lactobacilli through comparative genomics of 213 strains and associated genera.</title>
        <authorList>
            <person name="Sun Z."/>
            <person name="Harris H.M."/>
            <person name="McCann A."/>
            <person name="Guo C."/>
            <person name="Argimon S."/>
            <person name="Zhang W."/>
            <person name="Yang X."/>
            <person name="Jeffery I.B."/>
            <person name="Cooney J.C."/>
            <person name="Kagawa T.F."/>
            <person name="Liu W."/>
            <person name="Song Y."/>
            <person name="Salvetti E."/>
            <person name="Wrobel A."/>
            <person name="Rasinkangas P."/>
            <person name="Parkhill J."/>
            <person name="Rea M.C."/>
            <person name="O'Sullivan O."/>
            <person name="Ritari J."/>
            <person name="Douillard F.P."/>
            <person name="Paul Ross R."/>
            <person name="Yang R."/>
            <person name="Briner A.E."/>
            <person name="Felis G.E."/>
            <person name="de Vos W.M."/>
            <person name="Barrangou R."/>
            <person name="Klaenhammer T.R."/>
            <person name="Caufield P.W."/>
            <person name="Cui Y."/>
            <person name="Zhang H."/>
            <person name="O'Toole P.W."/>
        </authorList>
    </citation>
    <scope>NUCLEOTIDE SEQUENCE [LARGE SCALE GENOMIC DNA]</scope>
    <source>
        <strain evidence="7 8">DSM 20509</strain>
    </source>
</reference>
<organism evidence="7 8">
    <name type="scientific">Ligilactobacillus agilis DSM 20509</name>
    <dbReference type="NCBI Taxonomy" id="1423718"/>
    <lineage>
        <taxon>Bacteria</taxon>
        <taxon>Bacillati</taxon>
        <taxon>Bacillota</taxon>
        <taxon>Bacilli</taxon>
        <taxon>Lactobacillales</taxon>
        <taxon>Lactobacillaceae</taxon>
        <taxon>Ligilactobacillus</taxon>
    </lineage>
</organism>
<protein>
    <submittedName>
        <fullName evidence="7">Polyprenyl diphosphate synthase</fullName>
    </submittedName>
</protein>
<dbReference type="PROSITE" id="PS00444">
    <property type="entry name" value="POLYPRENYL_SYNTHASE_2"/>
    <property type="match status" value="1"/>
</dbReference>
<dbReference type="InterPro" id="IPR008949">
    <property type="entry name" value="Isoprenoid_synthase_dom_sf"/>
</dbReference>
<dbReference type="PANTHER" id="PTHR12001">
    <property type="entry name" value="GERANYLGERANYL PYROPHOSPHATE SYNTHASE"/>
    <property type="match status" value="1"/>
</dbReference>
<dbReference type="GO" id="GO:0008299">
    <property type="term" value="P:isoprenoid biosynthetic process"/>
    <property type="evidence" value="ECO:0007669"/>
    <property type="project" value="InterPro"/>
</dbReference>
<evidence type="ECO:0000256" key="1">
    <source>
        <dbReference type="ARBA" id="ARBA00001946"/>
    </source>
</evidence>
<keyword evidence="4" id="KW-0479">Metal-binding</keyword>
<dbReference type="RefSeq" id="WP_056976105.1">
    <property type="nucleotide sequence ID" value="NZ_AYYP01000012.1"/>
</dbReference>
<gene>
    <name evidence="7" type="ORF">FC14_GL001321</name>
</gene>
<dbReference type="PANTHER" id="PTHR12001:SF69">
    <property type="entry name" value="ALL TRANS-POLYPRENYL-DIPHOSPHATE SYNTHASE PDSS1"/>
    <property type="match status" value="1"/>
</dbReference>
<evidence type="ECO:0000256" key="2">
    <source>
        <dbReference type="ARBA" id="ARBA00006706"/>
    </source>
</evidence>